<name>A0A4T0MFV8_9BASI</name>
<dbReference type="Gene3D" id="3.40.1190.20">
    <property type="match status" value="1"/>
</dbReference>
<reference evidence="2 3" key="1">
    <citation type="submission" date="2019-03" db="EMBL/GenBank/DDBJ databases">
        <title>Sequencing 25 genomes of Wallemia mellicola.</title>
        <authorList>
            <person name="Gostincar C."/>
        </authorList>
    </citation>
    <scope>NUCLEOTIDE SEQUENCE [LARGE SCALE GENOMIC DNA]</scope>
    <source>
        <strain evidence="2 3">EXF-6152</strain>
    </source>
</reference>
<dbReference type="GO" id="GO:0016301">
    <property type="term" value="F:kinase activity"/>
    <property type="evidence" value="ECO:0007669"/>
    <property type="project" value="UniProtKB-KW"/>
</dbReference>
<dbReference type="SUPFAM" id="SSF53613">
    <property type="entry name" value="Ribokinase-like"/>
    <property type="match status" value="1"/>
</dbReference>
<dbReference type="InterPro" id="IPR011611">
    <property type="entry name" value="PfkB_dom"/>
</dbReference>
<feature type="domain" description="Carbohydrate kinase PfkB" evidence="1">
    <location>
        <begin position="134"/>
        <end position="305"/>
    </location>
</feature>
<accession>A0A4T0MFV8</accession>
<sequence length="337" mass="38105">MSLEKDIITLGMFIVDEFEYRHLNGELDTSKQTSSQIGGGGTYAIIGSRMWTEPTKLGQIVDTGSDFDKETENTLESYEHDKSNRMFILRADPKKATTRAVNKYTGQRREFEYLTPRNRLNLSDYHQMKLHKSPKYIHSVCSPVRQTDIIKEAKTLNWNVKYIYEPLPEAMIPTNSQKLRDTIEEADENLFLSPNHTEAAEMFGLDEPNTLEKCEELTKKIHNEIHAKNVILRCGKLGSYISIPGMAFWVEALHIHNQEKVVDVTGAGNAFLGGFTGGLNKYNGDIRKAAICGTISAGYTIEKDGLPTVKLVNGQECWNGRDHTPEEELANFVNKQK</sequence>
<evidence type="ECO:0000313" key="2">
    <source>
        <dbReference type="EMBL" id="TIB82074.1"/>
    </source>
</evidence>
<dbReference type="Pfam" id="PF00294">
    <property type="entry name" value="PfkB"/>
    <property type="match status" value="1"/>
</dbReference>
<protein>
    <submittedName>
        <fullName evidence="2">Ribokinase-like protein</fullName>
    </submittedName>
</protein>
<organism evidence="2 3">
    <name type="scientific">Wallemia mellicola</name>
    <dbReference type="NCBI Taxonomy" id="1708541"/>
    <lineage>
        <taxon>Eukaryota</taxon>
        <taxon>Fungi</taxon>
        <taxon>Dikarya</taxon>
        <taxon>Basidiomycota</taxon>
        <taxon>Wallemiomycotina</taxon>
        <taxon>Wallemiomycetes</taxon>
        <taxon>Wallemiales</taxon>
        <taxon>Wallemiaceae</taxon>
        <taxon>Wallemia</taxon>
    </lineage>
</organism>
<keyword evidence="2" id="KW-0808">Transferase</keyword>
<evidence type="ECO:0000259" key="1">
    <source>
        <dbReference type="Pfam" id="PF00294"/>
    </source>
</evidence>
<proteinExistence type="predicted"/>
<evidence type="ECO:0000313" key="3">
    <source>
        <dbReference type="Proteomes" id="UP000310685"/>
    </source>
</evidence>
<dbReference type="AlphaFoldDB" id="A0A4T0MFV8"/>
<dbReference type="EMBL" id="SPRC01000003">
    <property type="protein sequence ID" value="TIB82074.1"/>
    <property type="molecule type" value="Genomic_DNA"/>
</dbReference>
<dbReference type="PANTHER" id="PTHR47098:SF2">
    <property type="entry name" value="PROTEIN MAK32"/>
    <property type="match status" value="1"/>
</dbReference>
<gene>
    <name evidence="2" type="ORF">E3Q22_00421</name>
</gene>
<dbReference type="Proteomes" id="UP000310685">
    <property type="component" value="Unassembled WGS sequence"/>
</dbReference>
<keyword evidence="2" id="KW-0418">Kinase</keyword>
<dbReference type="InterPro" id="IPR029056">
    <property type="entry name" value="Ribokinase-like"/>
</dbReference>
<comment type="caution">
    <text evidence="2">The sequence shown here is derived from an EMBL/GenBank/DDBJ whole genome shotgun (WGS) entry which is preliminary data.</text>
</comment>
<dbReference type="PANTHER" id="PTHR47098">
    <property type="entry name" value="PROTEIN MAK32"/>
    <property type="match status" value="1"/>
</dbReference>